<evidence type="ECO:0000313" key="2">
    <source>
        <dbReference type="Proteomes" id="UP000008553"/>
    </source>
</evidence>
<keyword evidence="2" id="KW-1185">Reference proteome</keyword>
<sequence>MEKMGKYIIKLPNREYFSIGICRNKNQKMEHVAKFENSIILEKTIIYVIRNKYILQGF</sequence>
<proteinExistence type="predicted"/>
<dbReference type="InParanoid" id="Q7RK15"/>
<dbReference type="Proteomes" id="UP000008553">
    <property type="component" value="Unassembled WGS sequence"/>
</dbReference>
<accession>Q7RK15</accession>
<organism evidence="1 2">
    <name type="scientific">Plasmodium yoelii yoelii</name>
    <dbReference type="NCBI Taxonomy" id="73239"/>
    <lineage>
        <taxon>Eukaryota</taxon>
        <taxon>Sar</taxon>
        <taxon>Alveolata</taxon>
        <taxon>Apicomplexa</taxon>
        <taxon>Aconoidasida</taxon>
        <taxon>Haemosporida</taxon>
        <taxon>Plasmodiidae</taxon>
        <taxon>Plasmodium</taxon>
        <taxon>Plasmodium (Vinckeia)</taxon>
    </lineage>
</organism>
<dbReference type="EMBL" id="AABL01000875">
    <property type="protein sequence ID" value="EAA22620.1"/>
    <property type="molecule type" value="Genomic_DNA"/>
</dbReference>
<dbReference type="PaxDb" id="73239-Q7RK15"/>
<evidence type="ECO:0000313" key="1">
    <source>
        <dbReference type="EMBL" id="EAA22620.1"/>
    </source>
</evidence>
<name>Q7RK15_PLAYO</name>
<gene>
    <name evidence="1" type="ORF">PY03090</name>
</gene>
<protein>
    <submittedName>
        <fullName evidence="1">Uncharacterized protein</fullName>
    </submittedName>
</protein>
<dbReference type="AlphaFoldDB" id="Q7RK15"/>
<comment type="caution">
    <text evidence="1">The sequence shown here is derived from an EMBL/GenBank/DDBJ whole genome shotgun (WGS) entry which is preliminary data.</text>
</comment>
<reference evidence="1 2" key="1">
    <citation type="journal article" date="2002" name="Nature">
        <title>Genome sequence and comparative analysis of the model rodent malaria parasite Plasmodium yoelii yoelii.</title>
        <authorList>
            <person name="Carlton J.M."/>
            <person name="Angiuoli S.V."/>
            <person name="Suh B.B."/>
            <person name="Kooij T.W."/>
            <person name="Pertea M."/>
            <person name="Silva J.C."/>
            <person name="Ermolaeva M.D."/>
            <person name="Allen J.E."/>
            <person name="Selengut J.D."/>
            <person name="Koo H.L."/>
            <person name="Peterson J.D."/>
            <person name="Pop M."/>
            <person name="Kosack D.S."/>
            <person name="Shumway M.F."/>
            <person name="Bidwell S.L."/>
            <person name="Shallom S.J."/>
            <person name="van Aken S.E."/>
            <person name="Riedmuller S.B."/>
            <person name="Feldblyum T.V."/>
            <person name="Cho J.K."/>
            <person name="Quackenbush J."/>
            <person name="Sedegah M."/>
            <person name="Shoaibi A."/>
            <person name="Cummings L.M."/>
            <person name="Florens L."/>
            <person name="Yates J.R."/>
            <person name="Raine J.D."/>
            <person name="Sinden R.E."/>
            <person name="Harris M.A."/>
            <person name="Cunningham D.A."/>
            <person name="Preiser P.R."/>
            <person name="Bergman L.W."/>
            <person name="Vaidya A.B."/>
            <person name="van Lin L.H."/>
            <person name="Janse C.J."/>
            <person name="Waters A.P."/>
            <person name="Smith H.O."/>
            <person name="White O.R."/>
            <person name="Salzberg S.L."/>
            <person name="Venter J.C."/>
            <person name="Fraser C.M."/>
            <person name="Hoffman S.L."/>
            <person name="Gardner M.J."/>
            <person name="Carucci D.J."/>
        </authorList>
    </citation>
    <scope>NUCLEOTIDE SEQUENCE [LARGE SCALE GENOMIC DNA]</scope>
    <source>
        <strain evidence="1 2">17XNL</strain>
    </source>
</reference>